<accession>G8JNQ8</accession>
<reference evidence="9" key="1">
    <citation type="journal article" date="2012" name="G3 (Bethesda)">
        <title>Pichia sorbitophila, an interspecies yeast hybrid reveals early steps of genome resolution following polyploidization.</title>
        <authorList>
            <person name="Leh Louis V."/>
            <person name="Despons L."/>
            <person name="Friedrich A."/>
            <person name="Martin T."/>
            <person name="Durrens P."/>
            <person name="Casaregola S."/>
            <person name="Neuveglise C."/>
            <person name="Fairhead C."/>
            <person name="Marck C."/>
            <person name="Cruz J.A."/>
            <person name="Straub M.L."/>
            <person name="Kugler V."/>
            <person name="Sacerdot C."/>
            <person name="Uzunov Z."/>
            <person name="Thierry A."/>
            <person name="Weiss S."/>
            <person name="Bleykasten C."/>
            <person name="De Montigny J."/>
            <person name="Jacques N."/>
            <person name="Jung P."/>
            <person name="Lemaire M."/>
            <person name="Mallet S."/>
            <person name="Morel G."/>
            <person name="Richard G.F."/>
            <person name="Sarkar A."/>
            <person name="Savel G."/>
            <person name="Schacherer J."/>
            <person name="Seret M.L."/>
            <person name="Talla E."/>
            <person name="Samson G."/>
            <person name="Jubin C."/>
            <person name="Poulain J."/>
            <person name="Vacherie B."/>
            <person name="Barbe V."/>
            <person name="Pelletier E."/>
            <person name="Sherman D.J."/>
            <person name="Westhof E."/>
            <person name="Weissenbach J."/>
            <person name="Baret P.V."/>
            <person name="Wincker P."/>
            <person name="Gaillardin C."/>
            <person name="Dujon B."/>
            <person name="Souciet J.L."/>
        </authorList>
    </citation>
    <scope>NUCLEOTIDE SEQUENCE [LARGE SCALE GENOMIC DNA]</scope>
    <source>
        <strain evidence="9">CBS 270.75 / DBVPG 7215 / KCTC 17166 / NRRL Y-17582</strain>
    </source>
</reference>
<dbReference type="PANTHER" id="PTHR14741">
    <property type="entry name" value="S-ADENOSYLMETHIONINE-DEPENDENT METHYLTRANSFERASE RELATED"/>
    <property type="match status" value="1"/>
</dbReference>
<dbReference type="InParanoid" id="G8JNQ8"/>
<dbReference type="GO" id="GO:0017126">
    <property type="term" value="P:nucleologenesis"/>
    <property type="evidence" value="ECO:0007669"/>
    <property type="project" value="EnsemblFungi"/>
</dbReference>
<dbReference type="FunCoup" id="G8JNQ8">
    <property type="interactions" value="129"/>
</dbReference>
<comment type="catalytic activity">
    <reaction evidence="5">
        <text>a 5'-end (N(2),N(7)-dimethyl 5'-triphosphoguanosine)-ribonucleoside in snRNA + S-adenosyl-L-methionine = a 5'-end (N(2),N(2),N(7)-trimethyl 5'-triphosphoguanosine)-ribonucleoside in snRNA + S-adenosyl-L-homocysteine + H(+)</text>
        <dbReference type="Rhea" id="RHEA:78479"/>
        <dbReference type="Rhea" id="RHEA-COMP:19087"/>
        <dbReference type="Rhea" id="RHEA-COMP:19089"/>
        <dbReference type="ChEBI" id="CHEBI:15378"/>
        <dbReference type="ChEBI" id="CHEBI:57856"/>
        <dbReference type="ChEBI" id="CHEBI:59789"/>
        <dbReference type="ChEBI" id="CHEBI:167623"/>
        <dbReference type="ChEBI" id="CHEBI:172880"/>
    </reaction>
    <physiologicalReaction direction="left-to-right" evidence="5">
        <dbReference type="Rhea" id="RHEA:78480"/>
    </physiologicalReaction>
</comment>
<evidence type="ECO:0000313" key="9">
    <source>
        <dbReference type="Proteomes" id="UP000006790"/>
    </source>
</evidence>
<dbReference type="eggNOG" id="KOG2730">
    <property type="taxonomic scope" value="Eukaryota"/>
</dbReference>
<dbReference type="OMA" id="KALCIYY"/>
<evidence type="ECO:0000256" key="2">
    <source>
        <dbReference type="ARBA" id="ARBA00025783"/>
    </source>
</evidence>
<dbReference type="STRING" id="931890.G8JNQ8"/>
<dbReference type="RefSeq" id="XP_003644943.1">
    <property type="nucleotide sequence ID" value="XM_003644895.1"/>
</dbReference>
<evidence type="ECO:0000256" key="7">
    <source>
        <dbReference type="ARBA" id="ARBA00049790"/>
    </source>
</evidence>
<evidence type="ECO:0000256" key="1">
    <source>
        <dbReference type="ARBA" id="ARBA00018517"/>
    </source>
</evidence>
<dbReference type="Proteomes" id="UP000006790">
    <property type="component" value="Chromosome 2"/>
</dbReference>
<dbReference type="KEGG" id="erc:Ecym_2393"/>
<dbReference type="GO" id="GO:0005730">
    <property type="term" value="C:nucleolus"/>
    <property type="evidence" value="ECO:0007669"/>
    <property type="project" value="EnsemblFungi"/>
</dbReference>
<organism evidence="8 9">
    <name type="scientific">Eremothecium cymbalariae (strain CBS 270.75 / DBVPG 7215 / KCTC 17166 / NRRL Y-17582)</name>
    <name type="common">Yeast</name>
    <dbReference type="NCBI Taxonomy" id="931890"/>
    <lineage>
        <taxon>Eukaryota</taxon>
        <taxon>Fungi</taxon>
        <taxon>Dikarya</taxon>
        <taxon>Ascomycota</taxon>
        <taxon>Saccharomycotina</taxon>
        <taxon>Saccharomycetes</taxon>
        <taxon>Saccharomycetales</taxon>
        <taxon>Saccharomycetaceae</taxon>
        <taxon>Eremothecium</taxon>
    </lineage>
</organism>
<dbReference type="GO" id="GO:0051321">
    <property type="term" value="P:meiotic cell cycle"/>
    <property type="evidence" value="ECO:0007669"/>
    <property type="project" value="EnsemblFungi"/>
</dbReference>
<keyword evidence="9" id="KW-1185">Reference proteome</keyword>
<comment type="similarity">
    <text evidence="2">Belongs to the methyltransferase superfamily. Trimethylguanosine synthase family.</text>
</comment>
<sequence length="313" mass="36240">MSFHSAVPQFLHLSKKKYREQRKELKKFFKEDSFRIDPNVKISDRSIIKYWIHRRYLFRLIDDGNIYLTQELWYSVTPELVAKFTAEFLRACLPNATTVIDMFCGAGGNTIQFASLFPKVYAVDIKMEHLYCTYKNAQAYGLENKIWLKYADWTKAAQKGQFENIPVDCIFASAPWGGPQYLYLPTYDLEKNLRPLPLSELLKTFFKITSNVVLFLPRNSDLSQLSQITLDLLGPEKKCKVLQLKHNGHLKGLLCLWGESFYNYETEDSKPNSKDASSTGTTDINATTQLTSGYLGYEQKVATRFKQFQDLYD</sequence>
<dbReference type="InterPro" id="IPR029063">
    <property type="entry name" value="SAM-dependent_MTases_sf"/>
</dbReference>
<dbReference type="AlphaFoldDB" id="G8JNQ8"/>
<evidence type="ECO:0000313" key="8">
    <source>
        <dbReference type="EMBL" id="AET38126.1"/>
    </source>
</evidence>
<comment type="catalytic activity">
    <reaction evidence="3">
        <text>a 5'-end (N(2),N(7)-dimethyl 5'-triphosphoguanosine)-ribonucleoside in snoRNA + S-adenosyl-L-methionine = a 5'-end (N(2),N(2),N(7)-trimethyl 5'-triphosphoguanosine)-ribonucleoside in snoRNA + S-adenosyl-L-homocysteine + H(+)</text>
        <dbReference type="Rhea" id="RHEA:78507"/>
        <dbReference type="Rhea" id="RHEA-COMP:19088"/>
        <dbReference type="Rhea" id="RHEA-COMP:19090"/>
        <dbReference type="ChEBI" id="CHEBI:15378"/>
        <dbReference type="ChEBI" id="CHEBI:57856"/>
        <dbReference type="ChEBI" id="CHEBI:59789"/>
        <dbReference type="ChEBI" id="CHEBI:167623"/>
        <dbReference type="ChEBI" id="CHEBI:172880"/>
    </reaction>
    <physiologicalReaction direction="left-to-right" evidence="3">
        <dbReference type="Rhea" id="RHEA:78508"/>
    </physiologicalReaction>
</comment>
<dbReference type="GO" id="GO:0008033">
    <property type="term" value="P:tRNA processing"/>
    <property type="evidence" value="ECO:0007669"/>
    <property type="project" value="EnsemblFungi"/>
</dbReference>
<evidence type="ECO:0000256" key="3">
    <source>
        <dbReference type="ARBA" id="ARBA00047418"/>
    </source>
</evidence>
<dbReference type="Gene3D" id="3.40.50.150">
    <property type="entry name" value="Vaccinia Virus protein VP39"/>
    <property type="match status" value="1"/>
</dbReference>
<dbReference type="HOGENOM" id="CLU_029658_2_0_1"/>
<comment type="catalytic activity">
    <reaction evidence="4">
        <text>a 5'-end (N(7)-methyl 5'-triphosphoguanosine)-ribonucleoside in snoRNA + S-adenosyl-L-methionine = a 5'-end (N(2),N(7)-dimethyl 5'-triphosphoguanosine)-ribonucleoside in snoRNA + S-adenosyl-L-homocysteine + H(+)</text>
        <dbReference type="Rhea" id="RHEA:78475"/>
        <dbReference type="Rhea" id="RHEA-COMP:19086"/>
        <dbReference type="Rhea" id="RHEA-COMP:19088"/>
        <dbReference type="ChEBI" id="CHEBI:15378"/>
        <dbReference type="ChEBI" id="CHEBI:57856"/>
        <dbReference type="ChEBI" id="CHEBI:59789"/>
        <dbReference type="ChEBI" id="CHEBI:156461"/>
        <dbReference type="ChEBI" id="CHEBI:172880"/>
    </reaction>
    <physiologicalReaction direction="left-to-right" evidence="4">
        <dbReference type="Rhea" id="RHEA:78476"/>
    </physiologicalReaction>
</comment>
<protein>
    <recommendedName>
        <fullName evidence="1">Trimethylguanosine synthase</fullName>
    </recommendedName>
    <alternativeName>
        <fullName evidence="7">Cap-specific guanine-N(2) methyltransferase</fullName>
    </alternativeName>
</protein>
<evidence type="ECO:0000256" key="4">
    <source>
        <dbReference type="ARBA" id="ARBA00048740"/>
    </source>
</evidence>
<evidence type="ECO:0000256" key="6">
    <source>
        <dbReference type="ARBA" id="ARBA00049075"/>
    </source>
</evidence>
<dbReference type="GO" id="GO:0032210">
    <property type="term" value="P:regulation of telomere maintenance via telomerase"/>
    <property type="evidence" value="ECO:0007669"/>
    <property type="project" value="EnsemblFungi"/>
</dbReference>
<dbReference type="GeneID" id="11473077"/>
<dbReference type="CDD" id="cd02440">
    <property type="entry name" value="AdoMet_MTases"/>
    <property type="match status" value="1"/>
</dbReference>
<evidence type="ECO:0000256" key="5">
    <source>
        <dbReference type="ARBA" id="ARBA00048763"/>
    </source>
</evidence>
<dbReference type="Pfam" id="PF09445">
    <property type="entry name" value="Methyltransf_15"/>
    <property type="match status" value="1"/>
</dbReference>
<dbReference type="InterPro" id="IPR019012">
    <property type="entry name" value="RNA_cap_Gua-N2-MeTrfase"/>
</dbReference>
<dbReference type="PANTHER" id="PTHR14741:SF32">
    <property type="entry name" value="TRIMETHYLGUANOSINE SYNTHASE"/>
    <property type="match status" value="1"/>
</dbReference>
<dbReference type="GO" id="GO:0071164">
    <property type="term" value="F:RNA cap trimethylguanosine synthase activity"/>
    <property type="evidence" value="ECO:0007669"/>
    <property type="project" value="TreeGrafter"/>
</dbReference>
<dbReference type="OrthoDB" id="194443at2759"/>
<name>G8JNQ8_ERECY</name>
<comment type="catalytic activity">
    <reaction evidence="6">
        <text>a 5'-end (N(7)-methyl 5'-triphosphoguanosine)-ribonucleoside in snRNA + S-adenosyl-L-methionine = a 5'-end (N(2),N(7)-dimethyl 5'-triphosphoguanosine)-ribonucleoside in snRNA + S-adenosyl-L-homocysteine + H(+)</text>
        <dbReference type="Rhea" id="RHEA:78471"/>
        <dbReference type="Rhea" id="RHEA-COMP:19085"/>
        <dbReference type="Rhea" id="RHEA-COMP:19087"/>
        <dbReference type="ChEBI" id="CHEBI:15378"/>
        <dbReference type="ChEBI" id="CHEBI:57856"/>
        <dbReference type="ChEBI" id="CHEBI:59789"/>
        <dbReference type="ChEBI" id="CHEBI:156461"/>
        <dbReference type="ChEBI" id="CHEBI:172880"/>
    </reaction>
    <physiologicalReaction direction="left-to-right" evidence="6">
        <dbReference type="Rhea" id="RHEA:78472"/>
    </physiologicalReaction>
</comment>
<gene>
    <name evidence="8" type="ordered locus">Ecym_2393</name>
</gene>
<proteinExistence type="inferred from homology"/>
<dbReference type="EMBL" id="CP002498">
    <property type="protein sequence ID" value="AET38126.1"/>
    <property type="molecule type" value="Genomic_DNA"/>
</dbReference>
<dbReference type="SUPFAM" id="SSF53335">
    <property type="entry name" value="S-adenosyl-L-methionine-dependent methyltransferases"/>
    <property type="match status" value="1"/>
</dbReference>